<proteinExistence type="predicted"/>
<dbReference type="eggNOG" id="ENOG502ZJ0X">
    <property type="taxonomic scope" value="Bacteria"/>
</dbReference>
<reference evidence="1 2" key="1">
    <citation type="submission" date="2012-08" db="EMBL/GenBank/DDBJ databases">
        <title>Whole genome shotgun sequence of Austwickia chelonae NBRC 105200.</title>
        <authorList>
            <person name="Yoshida I."/>
            <person name="Hosoyama A."/>
            <person name="Tsuchikane K."/>
            <person name="Katsumata H."/>
            <person name="Ando Y."/>
            <person name="Ohji S."/>
            <person name="Hamada M."/>
            <person name="Tamura T."/>
            <person name="Yamazoe A."/>
            <person name="Yamazaki S."/>
            <person name="Fujita N."/>
        </authorList>
    </citation>
    <scope>NUCLEOTIDE SEQUENCE [LARGE SCALE GENOMIC DNA]</scope>
    <source>
        <strain evidence="1 2">NBRC 105200</strain>
    </source>
</reference>
<dbReference type="Proteomes" id="UP000008495">
    <property type="component" value="Unassembled WGS sequence"/>
</dbReference>
<dbReference type="EMBL" id="BAGZ01000017">
    <property type="protein sequence ID" value="GAB78842.1"/>
    <property type="molecule type" value="Genomic_DNA"/>
</dbReference>
<protein>
    <submittedName>
        <fullName evidence="1">Uncharacterized protein</fullName>
    </submittedName>
</protein>
<keyword evidence="2" id="KW-1185">Reference proteome</keyword>
<gene>
    <name evidence="1" type="ORF">AUCHE_17_00540</name>
</gene>
<name>K6WAH5_9MICO</name>
<organism evidence="1 2">
    <name type="scientific">Austwickia chelonae NBRC 105200</name>
    <dbReference type="NCBI Taxonomy" id="1184607"/>
    <lineage>
        <taxon>Bacteria</taxon>
        <taxon>Bacillati</taxon>
        <taxon>Actinomycetota</taxon>
        <taxon>Actinomycetes</taxon>
        <taxon>Micrococcales</taxon>
        <taxon>Dermatophilaceae</taxon>
        <taxon>Austwickia</taxon>
    </lineage>
</organism>
<sequence>MHIPFKGITDIGQAGLVVVALAATWAVPATLAAVLSPPTSTVAKNQRDGFDGDKGRIEYQPPPGWIYIGQGSSDHAVYQSGGRVLQISHVAKATDIPKAINRQIRSRSLRGALITLDDRKVKTSTNFTGRYCRAGSPMGDHQGTCAMFGQKDSLVIVMSLAPDGTRPHEIEPIVDSFTFKENAK</sequence>
<dbReference type="RefSeq" id="WP_006503599.1">
    <property type="nucleotide sequence ID" value="NZ_BAGZ01000017.1"/>
</dbReference>
<accession>K6WAH5</accession>
<evidence type="ECO:0000313" key="1">
    <source>
        <dbReference type="EMBL" id="GAB78842.1"/>
    </source>
</evidence>
<dbReference type="AlphaFoldDB" id="K6WAH5"/>
<comment type="caution">
    <text evidence="1">The sequence shown here is derived from an EMBL/GenBank/DDBJ whole genome shotgun (WGS) entry which is preliminary data.</text>
</comment>
<evidence type="ECO:0000313" key="2">
    <source>
        <dbReference type="Proteomes" id="UP000008495"/>
    </source>
</evidence>
<dbReference type="STRING" id="100225.SAMN05421595_0053"/>